<evidence type="ECO:0000256" key="3">
    <source>
        <dbReference type="ARBA" id="ARBA00022516"/>
    </source>
</evidence>
<evidence type="ECO:0000256" key="6">
    <source>
        <dbReference type="ARBA" id="ARBA00022832"/>
    </source>
</evidence>
<dbReference type="GO" id="GO:2001295">
    <property type="term" value="P:malonyl-CoA biosynthetic process"/>
    <property type="evidence" value="ECO:0007669"/>
    <property type="project" value="UniProtKB-UniPathway"/>
</dbReference>
<sequence length="197" mass="21103">MVLLGHTNRYAVVVNGTVKGHSEADFASAGYGMATPSGYRTALKLFNFAERFSLAVVTLVDTVGAEPSFSAERAGQSEAIAGNLQKMASLRVPIISIIVGEGGSGGALGLMMGNSVGMLSCGWYGVISPEGAASILGRYKDDSHKKIQFPKDCAELAHVQQIYVDQLLKKKVIDGIIWEEEDVVKSRENYTSFPQLN</sequence>
<dbReference type="GO" id="GO:0005524">
    <property type="term" value="F:ATP binding"/>
    <property type="evidence" value="ECO:0007669"/>
    <property type="project" value="UniProtKB-KW"/>
</dbReference>
<keyword evidence="4" id="KW-0808">Transferase</keyword>
<evidence type="ECO:0000256" key="8">
    <source>
        <dbReference type="ARBA" id="ARBA00023098"/>
    </source>
</evidence>
<keyword evidence="9" id="KW-0275">Fatty acid biosynthesis</keyword>
<comment type="caution">
    <text evidence="12">The sequence shown here is derived from an EMBL/GenBank/DDBJ whole genome shotgun (WGS) entry which is preliminary data.</text>
</comment>
<dbReference type="InterPro" id="IPR011763">
    <property type="entry name" value="COA_CT_C"/>
</dbReference>
<comment type="pathway">
    <text evidence="1">Lipid metabolism; malonyl-CoA biosynthesis; malonyl-CoA from acetyl-CoA: step 1/1.</text>
</comment>
<evidence type="ECO:0000313" key="13">
    <source>
        <dbReference type="Proteomes" id="UP000324800"/>
    </source>
</evidence>
<evidence type="ECO:0000256" key="9">
    <source>
        <dbReference type="ARBA" id="ARBA00023160"/>
    </source>
</evidence>
<keyword evidence="12" id="KW-0670">Pyruvate</keyword>
<dbReference type="Proteomes" id="UP000324800">
    <property type="component" value="Unassembled WGS sequence"/>
</dbReference>
<dbReference type="Pfam" id="PF03255">
    <property type="entry name" value="ACCA"/>
    <property type="match status" value="1"/>
</dbReference>
<dbReference type="EMBL" id="SNRW01002080">
    <property type="protein sequence ID" value="KAA6393987.1"/>
    <property type="molecule type" value="Genomic_DNA"/>
</dbReference>
<dbReference type="GO" id="GO:0006633">
    <property type="term" value="P:fatty acid biosynthetic process"/>
    <property type="evidence" value="ECO:0007669"/>
    <property type="project" value="UniProtKB-KW"/>
</dbReference>
<keyword evidence="5" id="KW-0547">Nucleotide-binding</keyword>
<feature type="domain" description="CoA carboxyltransferase C-terminal" evidence="11">
    <location>
        <begin position="1"/>
        <end position="197"/>
    </location>
</feature>
<dbReference type="AlphaFoldDB" id="A0A5J4WGC6"/>
<reference evidence="12 13" key="1">
    <citation type="submission" date="2019-03" db="EMBL/GenBank/DDBJ databases">
        <title>Single cell metagenomics reveals metabolic interactions within the superorganism composed of flagellate Streblomastix strix and complex community of Bacteroidetes bacteria on its surface.</title>
        <authorList>
            <person name="Treitli S.C."/>
            <person name="Kolisko M."/>
            <person name="Husnik F."/>
            <person name="Keeling P."/>
            <person name="Hampl V."/>
        </authorList>
    </citation>
    <scope>NUCLEOTIDE SEQUENCE [LARGE SCALE GENOMIC DNA]</scope>
    <source>
        <strain evidence="12">ST1C</strain>
    </source>
</reference>
<comment type="catalytic activity">
    <reaction evidence="10">
        <text>N(6)-carboxybiotinyl-L-lysyl-[protein] + acetyl-CoA = N(6)-biotinyl-L-lysyl-[protein] + malonyl-CoA</text>
        <dbReference type="Rhea" id="RHEA:54728"/>
        <dbReference type="Rhea" id="RHEA-COMP:10505"/>
        <dbReference type="Rhea" id="RHEA-COMP:10506"/>
        <dbReference type="ChEBI" id="CHEBI:57288"/>
        <dbReference type="ChEBI" id="CHEBI:57384"/>
        <dbReference type="ChEBI" id="CHEBI:83144"/>
        <dbReference type="ChEBI" id="CHEBI:83145"/>
        <dbReference type="EC" id="2.1.3.15"/>
    </reaction>
</comment>
<dbReference type="UniPathway" id="UPA00655">
    <property type="reaction ID" value="UER00711"/>
</dbReference>
<dbReference type="InterPro" id="IPR029045">
    <property type="entry name" value="ClpP/crotonase-like_dom_sf"/>
</dbReference>
<dbReference type="SUPFAM" id="SSF52096">
    <property type="entry name" value="ClpP/crotonase"/>
    <property type="match status" value="1"/>
</dbReference>
<dbReference type="GO" id="GO:0003989">
    <property type="term" value="F:acetyl-CoA carboxylase activity"/>
    <property type="evidence" value="ECO:0007669"/>
    <property type="project" value="InterPro"/>
</dbReference>
<dbReference type="PROSITE" id="PS50989">
    <property type="entry name" value="COA_CT_CTER"/>
    <property type="match status" value="1"/>
</dbReference>
<dbReference type="GO" id="GO:0009317">
    <property type="term" value="C:acetyl-CoA carboxylase complex"/>
    <property type="evidence" value="ECO:0007669"/>
    <property type="project" value="InterPro"/>
</dbReference>
<dbReference type="OrthoDB" id="196847at2759"/>
<dbReference type="GO" id="GO:0016743">
    <property type="term" value="F:carboxyl- or carbamoyltransferase activity"/>
    <property type="evidence" value="ECO:0007669"/>
    <property type="project" value="InterPro"/>
</dbReference>
<evidence type="ECO:0000256" key="10">
    <source>
        <dbReference type="ARBA" id="ARBA00049152"/>
    </source>
</evidence>
<proteinExistence type="predicted"/>
<protein>
    <recommendedName>
        <fullName evidence="2">acetyl-CoA carboxytransferase</fullName>
        <ecNumber evidence="2">2.1.3.15</ecNumber>
    </recommendedName>
</protein>
<evidence type="ECO:0000256" key="4">
    <source>
        <dbReference type="ARBA" id="ARBA00022679"/>
    </source>
</evidence>
<evidence type="ECO:0000256" key="2">
    <source>
        <dbReference type="ARBA" id="ARBA00011883"/>
    </source>
</evidence>
<keyword evidence="7" id="KW-0067">ATP-binding</keyword>
<dbReference type="Gene3D" id="3.90.226.10">
    <property type="entry name" value="2-enoyl-CoA Hydratase, Chain A, domain 1"/>
    <property type="match status" value="1"/>
</dbReference>
<accession>A0A5J4WGC6</accession>
<name>A0A5J4WGC6_9EUKA</name>
<dbReference type="PANTHER" id="PTHR42853">
    <property type="entry name" value="ACETYL-COENZYME A CARBOXYLASE CARBOXYL TRANSFERASE SUBUNIT ALPHA"/>
    <property type="match status" value="1"/>
</dbReference>
<keyword evidence="3" id="KW-0444">Lipid biosynthesis</keyword>
<evidence type="ECO:0000256" key="1">
    <source>
        <dbReference type="ARBA" id="ARBA00004956"/>
    </source>
</evidence>
<evidence type="ECO:0000259" key="11">
    <source>
        <dbReference type="PROSITE" id="PS50989"/>
    </source>
</evidence>
<evidence type="ECO:0000313" key="12">
    <source>
        <dbReference type="EMBL" id="KAA6393987.1"/>
    </source>
</evidence>
<dbReference type="PRINTS" id="PR01069">
    <property type="entry name" value="ACCCTRFRASEA"/>
</dbReference>
<dbReference type="PANTHER" id="PTHR42853:SF3">
    <property type="entry name" value="ACETYL-COENZYME A CARBOXYLASE CARBOXYL TRANSFERASE SUBUNIT ALPHA, CHLOROPLASTIC"/>
    <property type="match status" value="1"/>
</dbReference>
<keyword evidence="6" id="KW-0276">Fatty acid metabolism</keyword>
<evidence type="ECO:0000256" key="5">
    <source>
        <dbReference type="ARBA" id="ARBA00022741"/>
    </source>
</evidence>
<evidence type="ECO:0000256" key="7">
    <source>
        <dbReference type="ARBA" id="ARBA00022840"/>
    </source>
</evidence>
<gene>
    <name evidence="12" type="ORF">EZS28_010487</name>
</gene>
<organism evidence="12 13">
    <name type="scientific">Streblomastix strix</name>
    <dbReference type="NCBI Taxonomy" id="222440"/>
    <lineage>
        <taxon>Eukaryota</taxon>
        <taxon>Metamonada</taxon>
        <taxon>Preaxostyla</taxon>
        <taxon>Oxymonadida</taxon>
        <taxon>Streblomastigidae</taxon>
        <taxon>Streblomastix</taxon>
    </lineage>
</organism>
<keyword evidence="8" id="KW-0443">Lipid metabolism</keyword>
<dbReference type="EC" id="2.1.3.15" evidence="2"/>
<dbReference type="InterPro" id="IPR001095">
    <property type="entry name" value="Acetyl_CoA_COase_a_su"/>
</dbReference>